<protein>
    <submittedName>
        <fullName evidence="2">SMI1/KNR4 family protein</fullName>
    </submittedName>
</protein>
<dbReference type="InterPro" id="IPR018958">
    <property type="entry name" value="Knr4/Smi1-like_dom"/>
</dbReference>
<proteinExistence type="predicted"/>
<dbReference type="Gene3D" id="3.40.1580.10">
    <property type="entry name" value="SMI1/KNR4-like"/>
    <property type="match status" value="1"/>
</dbReference>
<gene>
    <name evidence="2" type="ORF">JET18_08585</name>
</gene>
<dbReference type="Proteomes" id="UP000661696">
    <property type="component" value="Unassembled WGS sequence"/>
</dbReference>
<name>A0ABS1QE83_9FLAO</name>
<dbReference type="SUPFAM" id="SSF160631">
    <property type="entry name" value="SMI1/KNR4-like"/>
    <property type="match status" value="1"/>
</dbReference>
<reference evidence="2 3" key="1">
    <citation type="submission" date="2020-12" db="EMBL/GenBank/DDBJ databases">
        <title>Chryseobacterium endoalhailicus sp. nov., isolated from seed of leguminous plant.</title>
        <authorList>
            <person name="Zhang X."/>
        </authorList>
    </citation>
    <scope>NUCLEOTIDE SEQUENCE [LARGE SCALE GENOMIC DNA]</scope>
    <source>
        <strain evidence="2 3">L7</strain>
    </source>
</reference>
<dbReference type="RefSeq" id="WP_202090194.1">
    <property type="nucleotide sequence ID" value="NZ_JAELVM010000001.1"/>
</dbReference>
<dbReference type="InterPro" id="IPR037883">
    <property type="entry name" value="Knr4/Smi1-like_sf"/>
</dbReference>
<evidence type="ECO:0000313" key="3">
    <source>
        <dbReference type="Proteomes" id="UP000661696"/>
    </source>
</evidence>
<dbReference type="EMBL" id="JAELVM010000001">
    <property type="protein sequence ID" value="MBL1220891.1"/>
    <property type="molecule type" value="Genomic_DNA"/>
</dbReference>
<keyword evidence="3" id="KW-1185">Reference proteome</keyword>
<organism evidence="2 3">
    <name type="scientific">Chryseobacterium endalhagicum</name>
    <dbReference type="NCBI Taxonomy" id="2797638"/>
    <lineage>
        <taxon>Bacteria</taxon>
        <taxon>Pseudomonadati</taxon>
        <taxon>Bacteroidota</taxon>
        <taxon>Flavobacteriia</taxon>
        <taxon>Flavobacteriales</taxon>
        <taxon>Weeksellaceae</taxon>
        <taxon>Chryseobacterium group</taxon>
        <taxon>Chryseobacterium</taxon>
    </lineage>
</organism>
<evidence type="ECO:0000313" key="2">
    <source>
        <dbReference type="EMBL" id="MBL1220891.1"/>
    </source>
</evidence>
<accession>A0ABS1QE83</accession>
<sequence length="217" mass="25117">MWYHQFAFFDKQTGLSTLPEEDYFSKPLTEEEIRLCPDFSELNDRTMPMLHLPTEFLELLQYSNGGGIINGQREFGFFSLHEIRPYYLAYGFVKWAPYFLPVALNGGGKFYAYDLRDSKNIRIVAVSSGDLSYESAAYLGKNLEEVLSQTGNIEDELSKLYPAAEPSDKIKRKVEIHKELRTLKESMNNGKIELKLYLQMKRKLEDEMKQINSDPSP</sequence>
<evidence type="ECO:0000259" key="1">
    <source>
        <dbReference type="Pfam" id="PF09346"/>
    </source>
</evidence>
<feature type="domain" description="Knr4/Smi1-like" evidence="1">
    <location>
        <begin position="51"/>
        <end position="147"/>
    </location>
</feature>
<comment type="caution">
    <text evidence="2">The sequence shown here is derived from an EMBL/GenBank/DDBJ whole genome shotgun (WGS) entry which is preliminary data.</text>
</comment>
<dbReference type="Pfam" id="PF09346">
    <property type="entry name" value="SMI1_KNR4"/>
    <property type="match status" value="1"/>
</dbReference>